<evidence type="ECO:0000313" key="3">
    <source>
        <dbReference type="Proteomes" id="UP000315116"/>
    </source>
</evidence>
<dbReference type="Proteomes" id="UP000315116">
    <property type="component" value="Segment"/>
</dbReference>
<dbReference type="EMBL" id="KX857216">
    <property type="protein sequence ID" value="ARE67686.1"/>
    <property type="molecule type" value="Genomic_DNA"/>
</dbReference>
<proteinExistence type="predicted"/>
<dbReference type="InterPro" id="IPR006956">
    <property type="entry name" value="Poxvirus_L5"/>
</dbReference>
<protein>
    <submittedName>
        <fullName evidence="2">SWPV1-153</fullName>
    </submittedName>
</protein>
<feature type="transmembrane region" description="Helical" evidence="1">
    <location>
        <begin position="30"/>
        <end position="49"/>
    </location>
</feature>
<accession>A0A1V0QGV9</accession>
<reference evidence="2 3" key="1">
    <citation type="journal article" date="2017" name="BMC Genomics">
        <title>Genomic characterization of two novel pathogenic avipoxviruses isolated from pacific shearwaters (Ardenna spp.).</title>
        <authorList>
            <person name="Sarker S."/>
            <person name="Das S."/>
            <person name="Lavers J.L."/>
            <person name="Hutton I."/>
            <person name="Helbig K."/>
            <person name="Imbery J."/>
            <person name="Upton C."/>
            <person name="Raidal S.R."/>
        </authorList>
    </citation>
    <scope>NUCLEOTIDE SEQUENCE [LARGE SCALE GENOMIC DNA]</scope>
    <source>
        <strain evidence="2 3">SWPV-1</strain>
    </source>
</reference>
<organism evidence="2 3">
    <name type="scientific">Shearwaterpox virus</name>
    <dbReference type="NCBI Taxonomy" id="1974596"/>
    <lineage>
        <taxon>Viruses</taxon>
        <taxon>Varidnaviria</taxon>
        <taxon>Bamfordvirae</taxon>
        <taxon>Nucleocytoviricota</taxon>
        <taxon>Pokkesviricetes</taxon>
        <taxon>Chitovirales</taxon>
        <taxon>Poxviridae</taxon>
        <taxon>Chordopoxvirinae</taxon>
        <taxon>Avipoxvirus</taxon>
        <taxon>Avipoxvirus canarypox</taxon>
        <taxon>Canarypox virus</taxon>
    </lineage>
</organism>
<name>A0A1V0QGV9_CNPV</name>
<sequence>MDREDSKNVIFSPVFIEPRFKHNFLSSTRYFYILVFEVIVALIIINFFFREEILYVFLPLQKTPKNSINSLLDKTFLKCEDDGSLMIVRPSGTYPALNLDDTPVQFSDCSLLLSSLNGGNRSTSPYSIFNR</sequence>
<evidence type="ECO:0000313" key="2">
    <source>
        <dbReference type="EMBL" id="ARE67686.1"/>
    </source>
</evidence>
<keyword evidence="1" id="KW-0812">Transmembrane</keyword>
<evidence type="ECO:0000256" key="1">
    <source>
        <dbReference type="SAM" id="Phobius"/>
    </source>
</evidence>
<dbReference type="Pfam" id="PF04872">
    <property type="entry name" value="Pox_L5"/>
    <property type="match status" value="1"/>
</dbReference>
<keyword evidence="1" id="KW-1133">Transmembrane helix</keyword>
<keyword evidence="1" id="KW-0472">Membrane</keyword>
<gene>
    <name evidence="2" type="primary">SWPV1-153</name>
</gene>